<sequence>MPGAPVLPTPAQALAIAQALLSSRYDGAAFGFAAGSILRGEGTHLSDIDLVVVYERLPAARRESFMADGVPVEAFVHDPGTLTWFLDDDVARGRPSLLHMIAEGCIVGTASEPARTLQGQIAARLQAGPPPLPPAQVDALRYQITDLIDDLCGERSAAEIVAIGALLHPLLTELALRGRGRWSGSGKWAPRLLARIDPALGQRFEHAFAALFASADCAPVLALAQRELAAHGGRLFDGDCRTAPADCRA</sequence>
<dbReference type="SUPFAM" id="SSF81301">
    <property type="entry name" value="Nucleotidyltransferase"/>
    <property type="match status" value="1"/>
</dbReference>
<dbReference type="EMBL" id="LWSU01000219">
    <property type="protein sequence ID" value="OAX54806.1"/>
    <property type="molecule type" value="Genomic_DNA"/>
</dbReference>
<dbReference type="GO" id="GO:0016740">
    <property type="term" value="F:transferase activity"/>
    <property type="evidence" value="ECO:0007669"/>
    <property type="project" value="UniProtKB-KW"/>
</dbReference>
<evidence type="ECO:0000313" key="2">
    <source>
        <dbReference type="Proteomes" id="UP000093858"/>
    </source>
</evidence>
<comment type="caution">
    <text evidence="1">The sequence shown here is derived from an EMBL/GenBank/DDBJ whole genome shotgun (WGS) entry which is preliminary data.</text>
</comment>
<dbReference type="InterPro" id="IPR043519">
    <property type="entry name" value="NT_sf"/>
</dbReference>
<dbReference type="AlphaFoldDB" id="A0A199P1E0"/>
<organism evidence="1 2">
    <name type="scientific">Xanthomonas graminis pv. poae</name>
    <dbReference type="NCBI Taxonomy" id="227946"/>
    <lineage>
        <taxon>Bacteria</taxon>
        <taxon>Pseudomonadati</taxon>
        <taxon>Pseudomonadota</taxon>
        <taxon>Gammaproteobacteria</taxon>
        <taxon>Lysobacterales</taxon>
        <taxon>Lysobacteraceae</taxon>
        <taxon>Xanthomonas</taxon>
        <taxon>Xanthomonas translucens group</taxon>
        <taxon>Xanthomonas graminis</taxon>
    </lineage>
</organism>
<keyword evidence="1" id="KW-0808">Transferase</keyword>
<dbReference type="Gene3D" id="3.30.460.10">
    <property type="entry name" value="Beta Polymerase, domain 2"/>
    <property type="match status" value="1"/>
</dbReference>
<dbReference type="CDD" id="cd05403">
    <property type="entry name" value="NT_KNTase_like"/>
    <property type="match status" value="1"/>
</dbReference>
<name>A0A199P1E0_9XANT</name>
<dbReference type="Proteomes" id="UP000093858">
    <property type="component" value="Unassembled WGS sequence"/>
</dbReference>
<reference evidence="1 2" key="1">
    <citation type="submission" date="2016-04" db="EMBL/GenBank/DDBJ databases">
        <title>Xanthomonas translucens phylogeny.</title>
        <authorList>
            <person name="Langlois P."/>
        </authorList>
    </citation>
    <scope>NUCLEOTIDE SEQUENCE [LARGE SCALE GENOMIC DNA]</scope>
    <source>
        <strain evidence="1 2">B99</strain>
    </source>
</reference>
<protein>
    <submittedName>
        <fullName evidence="1">Nucleotidyltransferase</fullName>
    </submittedName>
</protein>
<accession>A0A199P1E0</accession>
<evidence type="ECO:0000313" key="1">
    <source>
        <dbReference type="EMBL" id="OAX54806.1"/>
    </source>
</evidence>
<gene>
    <name evidence="1" type="ORF">A6R73_19200</name>
</gene>
<proteinExistence type="predicted"/>